<sequence length="511" mass="60319">MSFKHEILRKYIIDKFLDEQISIENNSKNVSELDSFTEMHVIENSITEEKPEQKNDYKYLDNDILSKEFCLDREHDILEMKRYMISLCFFNINEELKTPFLEFLFDNQTGEFSFPKKELQMDVLANLYKKENEMKINIENTTPFQKMNSLTSEDYDDETEIETMCDEVEMEFFEQCSKFAQEIVFLTDDVLKQRYLGFIEKDDIFYVVFDVTNITILENIHNNNKNGYFFGIIDEIINRKKIFETPIDQKILDMFESSPLLKNIYDYNNKEVNVPKLVYLCVDENFDNEHESNSENNNNTVIEEKPIIIETNNNYLHEKSDIVQTKSPFVENKLETKVETKENEVSDTTEVIENKPIKQDNELEVSDTIEALENKPIKQKGGSTYKNLYYETDDTVKSQSPILSVINPKINHPLFDNVYLFTSEPFIKSSQKGLTQEILSSVVNNTTATDEINKMKRYALEIDSVKYYKDVDVETLIEKNEIISPNYDVYCFYEDNREYWAVKSNNNFTEI</sequence>
<evidence type="ECO:0000313" key="1">
    <source>
        <dbReference type="EMBL" id="QHT13793.1"/>
    </source>
</evidence>
<reference evidence="1" key="1">
    <citation type="journal article" date="2020" name="Nature">
        <title>Giant virus diversity and host interactions through global metagenomics.</title>
        <authorList>
            <person name="Schulz F."/>
            <person name="Roux S."/>
            <person name="Paez-Espino D."/>
            <person name="Jungbluth S."/>
            <person name="Walsh D.A."/>
            <person name="Denef V.J."/>
            <person name="McMahon K.D."/>
            <person name="Konstantinidis K.T."/>
            <person name="Eloe-Fadrosh E.A."/>
            <person name="Kyrpides N.C."/>
            <person name="Woyke T."/>
        </authorList>
    </citation>
    <scope>NUCLEOTIDE SEQUENCE</scope>
    <source>
        <strain evidence="1">GVMAG-M-3300023174-134</strain>
    </source>
</reference>
<protein>
    <submittedName>
        <fullName evidence="1">Uncharacterized protein</fullName>
    </submittedName>
</protein>
<organism evidence="1">
    <name type="scientific">viral metagenome</name>
    <dbReference type="NCBI Taxonomy" id="1070528"/>
    <lineage>
        <taxon>unclassified sequences</taxon>
        <taxon>metagenomes</taxon>
        <taxon>organismal metagenomes</taxon>
    </lineage>
</organism>
<dbReference type="EMBL" id="MN739577">
    <property type="protein sequence ID" value="QHT13793.1"/>
    <property type="molecule type" value="Genomic_DNA"/>
</dbReference>
<dbReference type="AlphaFoldDB" id="A0A6C0DBK1"/>
<proteinExistence type="predicted"/>
<name>A0A6C0DBK1_9ZZZZ</name>
<accession>A0A6C0DBK1</accession>